<dbReference type="PANTHER" id="PTHR13323">
    <property type="entry name" value="LATE ENDOSOMAL/LYSOSOMAL MP1 INTERACTING PROTEIN"/>
    <property type="match status" value="1"/>
</dbReference>
<gene>
    <name evidence="1" type="ORF">FBUS_04920</name>
</gene>
<dbReference type="InterPro" id="IPR037587">
    <property type="entry name" value="LAMTOR2-like"/>
</dbReference>
<comment type="caution">
    <text evidence="1">The sequence shown here is derived from an EMBL/GenBank/DDBJ whole genome shotgun (WGS) entry which is preliminary data.</text>
</comment>
<protein>
    <submittedName>
        <fullName evidence="1">Uncharacterized protein</fullName>
    </submittedName>
</protein>
<accession>A0A8E0RM05</accession>
<dbReference type="SUPFAM" id="SSF103196">
    <property type="entry name" value="Roadblock/LC7 domain"/>
    <property type="match status" value="1"/>
</dbReference>
<dbReference type="GO" id="GO:0005085">
    <property type="term" value="F:guanyl-nucleotide exchange factor activity"/>
    <property type="evidence" value="ECO:0007669"/>
    <property type="project" value="InterPro"/>
</dbReference>
<dbReference type="EMBL" id="LUCM01011568">
    <property type="protein sequence ID" value="KAA0183788.1"/>
    <property type="molecule type" value="Genomic_DNA"/>
</dbReference>
<dbReference type="GO" id="GO:0060090">
    <property type="term" value="F:molecular adaptor activity"/>
    <property type="evidence" value="ECO:0007669"/>
    <property type="project" value="InterPro"/>
</dbReference>
<keyword evidence="2" id="KW-1185">Reference proteome</keyword>
<dbReference type="Gene3D" id="3.30.450.30">
    <property type="entry name" value="Dynein light chain 2a, cytoplasmic"/>
    <property type="match status" value="1"/>
</dbReference>
<dbReference type="Proteomes" id="UP000728185">
    <property type="component" value="Unassembled WGS sequence"/>
</dbReference>
<name>A0A8E0RM05_9TREM</name>
<sequence length="114" mass="12653">MDKGDVQSVISFDQEGASLAFLSFADESKRLKLAITANIWNICQRYLEDIETDMFQEIMLVCTQGRLIICRFASVLVCLHGSKEVELGVSRAKPKALLRNSEGPLYILAASKAL</sequence>
<dbReference type="AlphaFoldDB" id="A0A8E0RM05"/>
<evidence type="ECO:0000313" key="2">
    <source>
        <dbReference type="Proteomes" id="UP000728185"/>
    </source>
</evidence>
<evidence type="ECO:0000313" key="1">
    <source>
        <dbReference type="EMBL" id="KAA0183788.1"/>
    </source>
</evidence>
<organism evidence="1 2">
    <name type="scientific">Fasciolopsis buskii</name>
    <dbReference type="NCBI Taxonomy" id="27845"/>
    <lineage>
        <taxon>Eukaryota</taxon>
        <taxon>Metazoa</taxon>
        <taxon>Spiralia</taxon>
        <taxon>Lophotrochozoa</taxon>
        <taxon>Platyhelminthes</taxon>
        <taxon>Trematoda</taxon>
        <taxon>Digenea</taxon>
        <taxon>Plagiorchiida</taxon>
        <taxon>Echinostomata</taxon>
        <taxon>Echinostomatoidea</taxon>
        <taxon>Fasciolidae</taxon>
        <taxon>Fasciolopsis</taxon>
    </lineage>
</organism>
<dbReference type="OrthoDB" id="271745at2759"/>
<dbReference type="GO" id="GO:0032008">
    <property type="term" value="P:positive regulation of TOR signaling"/>
    <property type="evidence" value="ECO:0007669"/>
    <property type="project" value="InterPro"/>
</dbReference>
<proteinExistence type="predicted"/>
<reference evidence="1" key="1">
    <citation type="submission" date="2019-05" db="EMBL/GenBank/DDBJ databases">
        <title>Annotation for the trematode Fasciolopsis buski.</title>
        <authorList>
            <person name="Choi Y.-J."/>
        </authorList>
    </citation>
    <scope>NUCLEOTIDE SEQUENCE</scope>
    <source>
        <strain evidence="1">HT</strain>
        <tissue evidence="1">Whole worm</tissue>
    </source>
</reference>